<evidence type="ECO:0000256" key="5">
    <source>
        <dbReference type="ARBA" id="ARBA00022605"/>
    </source>
</evidence>
<evidence type="ECO:0000256" key="2">
    <source>
        <dbReference type="ARBA" id="ARBA00005691"/>
    </source>
</evidence>
<keyword evidence="12" id="KW-1185">Reference proteome</keyword>
<dbReference type="Proteomes" id="UP001139477">
    <property type="component" value="Unassembled WGS sequence"/>
</dbReference>
<dbReference type="Pfam" id="PF07687">
    <property type="entry name" value="M20_dimer"/>
    <property type="match status" value="1"/>
</dbReference>
<accession>A0A9X2FUG1</accession>
<dbReference type="InterPro" id="IPR011650">
    <property type="entry name" value="Peptidase_M20_dimer"/>
</dbReference>
<keyword evidence="5" id="KW-0028">Amino-acid biosynthesis</keyword>
<dbReference type="Gene3D" id="3.40.630.10">
    <property type="entry name" value="Zn peptidases"/>
    <property type="match status" value="1"/>
</dbReference>
<dbReference type="GO" id="GO:0006526">
    <property type="term" value="P:L-arginine biosynthetic process"/>
    <property type="evidence" value="ECO:0007669"/>
    <property type="project" value="UniProtKB-KW"/>
</dbReference>
<dbReference type="GO" id="GO:0046872">
    <property type="term" value="F:metal ion binding"/>
    <property type="evidence" value="ECO:0007669"/>
    <property type="project" value="UniProtKB-KW"/>
</dbReference>
<dbReference type="InterPro" id="IPR036264">
    <property type="entry name" value="Bact_exopeptidase_dim_dom"/>
</dbReference>
<evidence type="ECO:0000256" key="9">
    <source>
        <dbReference type="ARBA" id="ARBA00023285"/>
    </source>
</evidence>
<name>A0A9X2FUG1_9RHOB</name>
<keyword evidence="7 11" id="KW-0378">Hydrolase</keyword>
<keyword evidence="3" id="KW-0963">Cytoplasm</keyword>
<dbReference type="NCBIfam" id="TIGR01892">
    <property type="entry name" value="AcOrn-deacetyl"/>
    <property type="match status" value="1"/>
</dbReference>
<dbReference type="SUPFAM" id="SSF53187">
    <property type="entry name" value="Zn-dependent exopeptidases"/>
    <property type="match status" value="1"/>
</dbReference>
<dbReference type="PROSITE" id="PS00759">
    <property type="entry name" value="ARGE_DAPE_CPG2_2"/>
    <property type="match status" value="1"/>
</dbReference>
<feature type="domain" description="Peptidase M20 dimerisation" evidence="10">
    <location>
        <begin position="179"/>
        <end position="289"/>
    </location>
</feature>
<dbReference type="CDD" id="cd03894">
    <property type="entry name" value="M20_ArgE"/>
    <property type="match status" value="1"/>
</dbReference>
<sequence length="400" mass="43098">MTSMTAHPRLTEAKDHLEALVAFDTVSRNPNRPLIDHMAAHLEALGADITILPDETGKKANLVARFGPADKPGLVLSGHTDVVPVDGEAWTSDPFSLEEREGKLYGRGTCDMKGFAACVMATASDLAQTDLERPVYLCFSHDEEVGCLGAPAIAEHLKAQPVLPEFAIIGEPSMMKLVTGQKGKIAMRATVTGSGGHSSFAPQHVNAIEYAGRAISMIQERGTRFCEEGPFDRDFTVGHATMLTTMVEGGVATNITPDLCAFTFELRSIAQVDAEAEMQALITQVQETLLPAMKAISAEADIRFERIFSYPAMGDATNDRAFQRYRPILPEWGGKVSYGSEGGVFEIQGGIPSIIVGPGSIEQAHLPDEFIEISQLEACLHFLDEVTGMLSRASTDMAAQ</sequence>
<dbReference type="NCBIfam" id="NF005710">
    <property type="entry name" value="PRK07522.1"/>
    <property type="match status" value="1"/>
</dbReference>
<comment type="similarity">
    <text evidence="2">Belongs to the peptidase M20A family. ArgE subfamily.</text>
</comment>
<evidence type="ECO:0000256" key="8">
    <source>
        <dbReference type="ARBA" id="ARBA00022833"/>
    </source>
</evidence>
<dbReference type="PANTHER" id="PTHR43808:SF31">
    <property type="entry name" value="N-ACETYL-L-CITRULLINE DEACETYLASE"/>
    <property type="match status" value="1"/>
</dbReference>
<keyword evidence="9" id="KW-0170">Cobalt</keyword>
<dbReference type="AlphaFoldDB" id="A0A9X2FUG1"/>
<gene>
    <name evidence="11" type="primary">argE</name>
    <name evidence="11" type="ORF">NHG85_17730</name>
</gene>
<keyword evidence="8" id="KW-0862">Zinc</keyword>
<dbReference type="Gene3D" id="3.30.70.360">
    <property type="match status" value="1"/>
</dbReference>
<dbReference type="EMBL" id="JAMYXC010000289">
    <property type="protein sequence ID" value="MCP1170349.1"/>
    <property type="molecule type" value="Genomic_DNA"/>
</dbReference>
<dbReference type="GO" id="GO:0008777">
    <property type="term" value="F:acetylornithine deacetylase activity"/>
    <property type="evidence" value="ECO:0007669"/>
    <property type="project" value="UniProtKB-EC"/>
</dbReference>
<dbReference type="InterPro" id="IPR010169">
    <property type="entry name" value="AcOrn-deacetyl"/>
</dbReference>
<dbReference type="Pfam" id="PF01546">
    <property type="entry name" value="Peptidase_M20"/>
    <property type="match status" value="1"/>
</dbReference>
<evidence type="ECO:0000313" key="11">
    <source>
        <dbReference type="EMBL" id="MCP1170349.1"/>
    </source>
</evidence>
<proteinExistence type="inferred from homology"/>
<dbReference type="PANTHER" id="PTHR43808">
    <property type="entry name" value="ACETYLORNITHINE DEACETYLASE"/>
    <property type="match status" value="1"/>
</dbReference>
<organism evidence="11 12">
    <name type="scientific">Limimaricola litoreus</name>
    <dbReference type="NCBI Taxonomy" id="2955316"/>
    <lineage>
        <taxon>Bacteria</taxon>
        <taxon>Pseudomonadati</taxon>
        <taxon>Pseudomonadota</taxon>
        <taxon>Alphaproteobacteria</taxon>
        <taxon>Rhodobacterales</taxon>
        <taxon>Paracoccaceae</taxon>
        <taxon>Limimaricola</taxon>
    </lineage>
</organism>
<evidence type="ECO:0000256" key="6">
    <source>
        <dbReference type="ARBA" id="ARBA00022723"/>
    </source>
</evidence>
<comment type="cofactor">
    <cofactor evidence="1">
        <name>Zn(2+)</name>
        <dbReference type="ChEBI" id="CHEBI:29105"/>
    </cofactor>
</comment>
<evidence type="ECO:0000313" key="12">
    <source>
        <dbReference type="Proteomes" id="UP001139477"/>
    </source>
</evidence>
<dbReference type="SUPFAM" id="SSF55031">
    <property type="entry name" value="Bacterial exopeptidase dimerisation domain"/>
    <property type="match status" value="1"/>
</dbReference>
<evidence type="ECO:0000256" key="4">
    <source>
        <dbReference type="ARBA" id="ARBA00022571"/>
    </source>
</evidence>
<comment type="caution">
    <text evidence="11">The sequence shown here is derived from an EMBL/GenBank/DDBJ whole genome shotgun (WGS) entry which is preliminary data.</text>
</comment>
<evidence type="ECO:0000259" key="10">
    <source>
        <dbReference type="Pfam" id="PF07687"/>
    </source>
</evidence>
<evidence type="ECO:0000256" key="7">
    <source>
        <dbReference type="ARBA" id="ARBA00022801"/>
    </source>
</evidence>
<keyword evidence="6" id="KW-0479">Metal-binding</keyword>
<keyword evidence="4" id="KW-0055">Arginine biosynthesis</keyword>
<evidence type="ECO:0000256" key="3">
    <source>
        <dbReference type="ARBA" id="ARBA00022490"/>
    </source>
</evidence>
<dbReference type="InterPro" id="IPR002933">
    <property type="entry name" value="Peptidase_M20"/>
</dbReference>
<dbReference type="InterPro" id="IPR050072">
    <property type="entry name" value="Peptidase_M20A"/>
</dbReference>
<protein>
    <submittedName>
        <fullName evidence="11">Acetylornithine deacetylase</fullName>
        <ecNumber evidence="11">3.5.1.16</ecNumber>
    </submittedName>
</protein>
<dbReference type="EC" id="3.5.1.16" evidence="11"/>
<evidence type="ECO:0000256" key="1">
    <source>
        <dbReference type="ARBA" id="ARBA00001947"/>
    </source>
</evidence>
<reference evidence="11" key="1">
    <citation type="submission" date="2022-06" db="EMBL/GenBank/DDBJ databases">
        <title>Limimaricola sediminis sp. nov., isolated from an intertidal sediment.</title>
        <authorList>
            <person name="Shao X."/>
        </authorList>
    </citation>
    <scope>NUCLEOTIDE SEQUENCE</scope>
    <source>
        <strain evidence="11">ASW11-118</strain>
    </source>
</reference>
<dbReference type="InterPro" id="IPR001261">
    <property type="entry name" value="ArgE/DapE_CS"/>
</dbReference>